<keyword evidence="10 12" id="KW-0472">Membrane</keyword>
<evidence type="ECO:0000256" key="6">
    <source>
        <dbReference type="ARBA" id="ARBA00022801"/>
    </source>
</evidence>
<keyword evidence="4 12" id="KW-0812">Transmembrane</keyword>
<evidence type="ECO:0000256" key="2">
    <source>
        <dbReference type="ARBA" id="ARBA00022475"/>
    </source>
</evidence>
<dbReference type="InterPro" id="IPR001915">
    <property type="entry name" value="Peptidase_M48"/>
</dbReference>
<evidence type="ECO:0000256" key="4">
    <source>
        <dbReference type="ARBA" id="ARBA00022692"/>
    </source>
</evidence>
<dbReference type="RefSeq" id="WP_038093943.1">
    <property type="nucleotide sequence ID" value="NZ_JQSG02000006.1"/>
</dbReference>
<evidence type="ECO:0000256" key="8">
    <source>
        <dbReference type="ARBA" id="ARBA00022989"/>
    </source>
</evidence>
<dbReference type="Proteomes" id="UP000029273">
    <property type="component" value="Unassembled WGS sequence"/>
</dbReference>
<dbReference type="STRING" id="160660.BJI67_03225"/>
<evidence type="ECO:0000256" key="10">
    <source>
        <dbReference type="ARBA" id="ARBA00023136"/>
    </source>
</evidence>
<dbReference type="Gene3D" id="3.30.2010.10">
    <property type="entry name" value="Metalloproteases ('zincins'), catalytic domain"/>
    <property type="match status" value="1"/>
</dbReference>
<dbReference type="InterPro" id="IPR050083">
    <property type="entry name" value="HtpX_protease"/>
</dbReference>
<keyword evidence="7" id="KW-0862">Zinc</keyword>
<dbReference type="AlphaFoldDB" id="A0A1A6C1I8"/>
<evidence type="ECO:0000259" key="13">
    <source>
        <dbReference type="Pfam" id="PF01435"/>
    </source>
</evidence>
<dbReference type="PANTHER" id="PTHR43221:SF2">
    <property type="entry name" value="PROTEASE HTPX HOMOLOG"/>
    <property type="match status" value="1"/>
</dbReference>
<keyword evidence="6" id="KW-0378">Hydrolase</keyword>
<feature type="region of interest" description="Disordered" evidence="11">
    <location>
        <begin position="340"/>
        <end position="363"/>
    </location>
</feature>
<keyword evidence="15" id="KW-1185">Reference proteome</keyword>
<gene>
    <name evidence="14" type="ORF">Thpro_022660</name>
</gene>
<comment type="caution">
    <text evidence="14">The sequence shown here is derived from an EMBL/GenBank/DDBJ whole genome shotgun (WGS) entry which is preliminary data.</text>
</comment>
<organism evidence="14 15">
    <name type="scientific">Acidihalobacter prosperus</name>
    <dbReference type="NCBI Taxonomy" id="160660"/>
    <lineage>
        <taxon>Bacteria</taxon>
        <taxon>Pseudomonadati</taxon>
        <taxon>Pseudomonadota</taxon>
        <taxon>Gammaproteobacteria</taxon>
        <taxon>Chromatiales</taxon>
        <taxon>Ectothiorhodospiraceae</taxon>
        <taxon>Acidihalobacter</taxon>
    </lineage>
</organism>
<keyword evidence="2" id="KW-1003">Cell membrane</keyword>
<dbReference type="OrthoDB" id="15218at2"/>
<dbReference type="Pfam" id="PF01435">
    <property type="entry name" value="Peptidase_M48"/>
    <property type="match status" value="1"/>
</dbReference>
<dbReference type="GO" id="GO:0006508">
    <property type="term" value="P:proteolysis"/>
    <property type="evidence" value="ECO:0007669"/>
    <property type="project" value="UniProtKB-KW"/>
</dbReference>
<evidence type="ECO:0000256" key="3">
    <source>
        <dbReference type="ARBA" id="ARBA00022670"/>
    </source>
</evidence>
<evidence type="ECO:0000256" key="12">
    <source>
        <dbReference type="SAM" id="Phobius"/>
    </source>
</evidence>
<evidence type="ECO:0000256" key="7">
    <source>
        <dbReference type="ARBA" id="ARBA00022833"/>
    </source>
</evidence>
<feature type="transmembrane region" description="Helical" evidence="12">
    <location>
        <begin position="187"/>
        <end position="209"/>
    </location>
</feature>
<feature type="transmembrane region" description="Helical" evidence="12">
    <location>
        <begin position="15"/>
        <end position="42"/>
    </location>
</feature>
<keyword evidence="3" id="KW-0645">Protease</keyword>
<sequence>MDFFQAQDDARRSTLWLVLLFALAVLGLILLTNLFVLAFVLYAHGDVGLLNLKDVLRHYGSGASVLVGLGVAGLVGLGSLFRMVQLAAGGAVVAESLGGRVLPGDSEGLDERKVLNVVEEMAIASGMPVPTVYLLDDGAINAFAAGWTPSDAVIGITRGAIRQLDRDELQGVVAHEFSHILNGDMRLNIRLVGVLAGILLIGEIGQFILRTLRRAPLAGGRRKGAAIPALFVLGLGLWVIGYAGTFFGTWIKALVSRQREFLADASAVQFTRNRAGISGALKKIGGSMAGSLLSSPMAPQFSHAYFARGVSGGLQSLFASHPPLEDRIRRILPRWDGRFIAPPPPPPVPEESESAAGKQARERGRRRAVLTGVLAGTLGDLVAQTGQPDAAQQAYAHDLIAGLPPQLREASGNPQTARAVVYALLLDGDADVLARQWQTLDGKADDSVADLTRRYLPAAAGLERAQRLPLVELSLPSLRGLSPQQYARFRGVLNELMAADGRISLWEWVVRHLVLRGLDLHFALRKPARQTYYVLGSAKAACETVLSLIALAEHADPSEAQRAFAAGRHAVGAGALRFVPRDELDLNRLDGAMDELEKLKPPLKRRFLDACAACIAMDGDVTVGGAELLRTVAVALDCPMPPPLPLV</sequence>
<reference evidence="14 15" key="1">
    <citation type="journal article" date="2014" name="Genome Announc.">
        <title>Draft Genome Sequence of the Iron-Oxidizing, Acidophilic, and Halotolerant 'Thiobacillus prosperus' Type Strain DSM 5130.</title>
        <authorList>
            <person name="Ossandon F.J."/>
            <person name="Cardenas J.P."/>
            <person name="Corbett M."/>
            <person name="Quatrini R."/>
            <person name="Holmes D.S."/>
            <person name="Watkin E."/>
        </authorList>
    </citation>
    <scope>NUCLEOTIDE SEQUENCE [LARGE SCALE GENOMIC DNA]</scope>
    <source>
        <strain evidence="14 15">DSM 5130</strain>
    </source>
</reference>
<feature type="transmembrane region" description="Helical" evidence="12">
    <location>
        <begin position="229"/>
        <end position="251"/>
    </location>
</feature>
<dbReference type="PANTHER" id="PTHR43221">
    <property type="entry name" value="PROTEASE HTPX"/>
    <property type="match status" value="1"/>
</dbReference>
<accession>A0A1A6C1I8</accession>
<evidence type="ECO:0000256" key="5">
    <source>
        <dbReference type="ARBA" id="ARBA00022723"/>
    </source>
</evidence>
<keyword evidence="5" id="KW-0479">Metal-binding</keyword>
<evidence type="ECO:0000256" key="9">
    <source>
        <dbReference type="ARBA" id="ARBA00023049"/>
    </source>
</evidence>
<evidence type="ECO:0000313" key="14">
    <source>
        <dbReference type="EMBL" id="OBS08410.1"/>
    </source>
</evidence>
<name>A0A1A6C1I8_9GAMM</name>
<keyword evidence="9" id="KW-0482">Metalloprotease</keyword>
<dbReference type="EMBL" id="JQSG02000006">
    <property type="protein sequence ID" value="OBS08410.1"/>
    <property type="molecule type" value="Genomic_DNA"/>
</dbReference>
<proteinExistence type="predicted"/>
<evidence type="ECO:0000256" key="11">
    <source>
        <dbReference type="SAM" id="MobiDB-lite"/>
    </source>
</evidence>
<evidence type="ECO:0000256" key="1">
    <source>
        <dbReference type="ARBA" id="ARBA00001947"/>
    </source>
</evidence>
<dbReference type="GO" id="GO:0046872">
    <property type="term" value="F:metal ion binding"/>
    <property type="evidence" value="ECO:0007669"/>
    <property type="project" value="UniProtKB-KW"/>
</dbReference>
<dbReference type="GO" id="GO:0004222">
    <property type="term" value="F:metalloendopeptidase activity"/>
    <property type="evidence" value="ECO:0007669"/>
    <property type="project" value="InterPro"/>
</dbReference>
<comment type="cofactor">
    <cofactor evidence="1">
        <name>Zn(2+)</name>
        <dbReference type="ChEBI" id="CHEBI:29105"/>
    </cofactor>
</comment>
<feature type="transmembrane region" description="Helical" evidence="12">
    <location>
        <begin position="62"/>
        <end position="81"/>
    </location>
</feature>
<keyword evidence="8 12" id="KW-1133">Transmembrane helix</keyword>
<dbReference type="CDD" id="cd07340">
    <property type="entry name" value="M48B_Htpx_like"/>
    <property type="match status" value="1"/>
</dbReference>
<feature type="domain" description="Peptidase M48" evidence="13">
    <location>
        <begin position="111"/>
        <end position="331"/>
    </location>
</feature>
<protein>
    <recommendedName>
        <fullName evidence="13">Peptidase M48 domain-containing protein</fullName>
    </recommendedName>
</protein>
<evidence type="ECO:0000313" key="15">
    <source>
        <dbReference type="Proteomes" id="UP000029273"/>
    </source>
</evidence>